<name>A0ABD2BTA5_VESSQ</name>
<protein>
    <submittedName>
        <fullName evidence="1">Uncharacterized protein</fullName>
    </submittedName>
</protein>
<accession>A0ABD2BTA5</accession>
<organism evidence="1 2">
    <name type="scientific">Vespula squamosa</name>
    <name type="common">Southern yellow jacket</name>
    <name type="synonym">Wasp</name>
    <dbReference type="NCBI Taxonomy" id="30214"/>
    <lineage>
        <taxon>Eukaryota</taxon>
        <taxon>Metazoa</taxon>
        <taxon>Ecdysozoa</taxon>
        <taxon>Arthropoda</taxon>
        <taxon>Hexapoda</taxon>
        <taxon>Insecta</taxon>
        <taxon>Pterygota</taxon>
        <taxon>Neoptera</taxon>
        <taxon>Endopterygota</taxon>
        <taxon>Hymenoptera</taxon>
        <taxon>Apocrita</taxon>
        <taxon>Aculeata</taxon>
        <taxon>Vespoidea</taxon>
        <taxon>Vespidae</taxon>
        <taxon>Vespinae</taxon>
        <taxon>Vespula</taxon>
    </lineage>
</organism>
<dbReference type="EMBL" id="JAUDFV010000056">
    <property type="protein sequence ID" value="KAL2736013.1"/>
    <property type="molecule type" value="Genomic_DNA"/>
</dbReference>
<dbReference type="AlphaFoldDB" id="A0ABD2BTA5"/>
<gene>
    <name evidence="1" type="ORF">V1478_002697</name>
</gene>
<sequence>MEENEKRFLYRPSLGKESGYGRFAAETRRVFTEADFAEIGQEVNPFREAAIRWRKESNENVIGVAAPR</sequence>
<proteinExistence type="predicted"/>
<keyword evidence="2" id="KW-1185">Reference proteome</keyword>
<evidence type="ECO:0000313" key="1">
    <source>
        <dbReference type="EMBL" id="KAL2736013.1"/>
    </source>
</evidence>
<dbReference type="Proteomes" id="UP001607302">
    <property type="component" value="Unassembled WGS sequence"/>
</dbReference>
<reference evidence="1 2" key="1">
    <citation type="journal article" date="2024" name="Ann. Entomol. Soc. Am.">
        <title>Genomic analyses of the southern and eastern yellowjacket wasps (Hymenoptera: Vespidae) reveal evolutionary signatures of social life.</title>
        <authorList>
            <person name="Catto M.A."/>
            <person name="Caine P.B."/>
            <person name="Orr S.E."/>
            <person name="Hunt B.G."/>
            <person name="Goodisman M.A.D."/>
        </authorList>
    </citation>
    <scope>NUCLEOTIDE SEQUENCE [LARGE SCALE GENOMIC DNA]</scope>
    <source>
        <strain evidence="1">233</strain>
        <tissue evidence="1">Head and thorax</tissue>
    </source>
</reference>
<evidence type="ECO:0000313" key="2">
    <source>
        <dbReference type="Proteomes" id="UP001607302"/>
    </source>
</evidence>
<comment type="caution">
    <text evidence="1">The sequence shown here is derived from an EMBL/GenBank/DDBJ whole genome shotgun (WGS) entry which is preliminary data.</text>
</comment>